<feature type="compositionally biased region" description="Basic and acidic residues" evidence="1">
    <location>
        <begin position="54"/>
        <end position="64"/>
    </location>
</feature>
<feature type="region of interest" description="Disordered" evidence="1">
    <location>
        <begin position="1"/>
        <end position="21"/>
    </location>
</feature>
<comment type="caution">
    <text evidence="2">The sequence shown here is derived from an EMBL/GenBank/DDBJ whole genome shotgun (WGS) entry which is preliminary data.</text>
</comment>
<sequence length="154" mass="17885">MQREMSGYDDFYPDYEEETDSNDQHMEDFQAFTLVSNSGNWRCNIGSQGRNYYDRTSYDGKEPRNQINKGPLPSNSRDAKIEAIPNQILTKLESTESGLKQQKEQKSIVLKQKREEDQYIAVETRSGKTTIEIQAYGIRFTINESNPRPTETRE</sequence>
<name>A0ABS8UTI0_DATST</name>
<proteinExistence type="predicted"/>
<reference evidence="2 3" key="1">
    <citation type="journal article" date="2021" name="BMC Genomics">
        <title>Datura genome reveals duplications of psychoactive alkaloid biosynthetic genes and high mutation rate following tissue culture.</title>
        <authorList>
            <person name="Rajewski A."/>
            <person name="Carter-House D."/>
            <person name="Stajich J."/>
            <person name="Litt A."/>
        </authorList>
    </citation>
    <scope>NUCLEOTIDE SEQUENCE [LARGE SCALE GENOMIC DNA]</scope>
    <source>
        <strain evidence="2">AR-01</strain>
    </source>
</reference>
<evidence type="ECO:0000313" key="3">
    <source>
        <dbReference type="Proteomes" id="UP000823775"/>
    </source>
</evidence>
<keyword evidence="3" id="KW-1185">Reference proteome</keyword>
<evidence type="ECO:0000256" key="1">
    <source>
        <dbReference type="SAM" id="MobiDB-lite"/>
    </source>
</evidence>
<dbReference type="EMBL" id="JACEIK010002547">
    <property type="protein sequence ID" value="MCD9637744.1"/>
    <property type="molecule type" value="Genomic_DNA"/>
</dbReference>
<feature type="compositionally biased region" description="Acidic residues" evidence="1">
    <location>
        <begin position="11"/>
        <end position="21"/>
    </location>
</feature>
<gene>
    <name evidence="2" type="ORF">HAX54_021184</name>
</gene>
<accession>A0ABS8UTI0</accession>
<dbReference type="Proteomes" id="UP000823775">
    <property type="component" value="Unassembled WGS sequence"/>
</dbReference>
<feature type="compositionally biased region" description="Polar residues" evidence="1">
    <location>
        <begin position="65"/>
        <end position="76"/>
    </location>
</feature>
<organism evidence="2 3">
    <name type="scientific">Datura stramonium</name>
    <name type="common">Jimsonweed</name>
    <name type="synonym">Common thornapple</name>
    <dbReference type="NCBI Taxonomy" id="4076"/>
    <lineage>
        <taxon>Eukaryota</taxon>
        <taxon>Viridiplantae</taxon>
        <taxon>Streptophyta</taxon>
        <taxon>Embryophyta</taxon>
        <taxon>Tracheophyta</taxon>
        <taxon>Spermatophyta</taxon>
        <taxon>Magnoliopsida</taxon>
        <taxon>eudicotyledons</taxon>
        <taxon>Gunneridae</taxon>
        <taxon>Pentapetalae</taxon>
        <taxon>asterids</taxon>
        <taxon>lamiids</taxon>
        <taxon>Solanales</taxon>
        <taxon>Solanaceae</taxon>
        <taxon>Solanoideae</taxon>
        <taxon>Datureae</taxon>
        <taxon>Datura</taxon>
    </lineage>
</organism>
<evidence type="ECO:0000313" key="2">
    <source>
        <dbReference type="EMBL" id="MCD9637744.1"/>
    </source>
</evidence>
<protein>
    <submittedName>
        <fullName evidence="2">Uncharacterized protein</fullName>
    </submittedName>
</protein>
<feature type="region of interest" description="Disordered" evidence="1">
    <location>
        <begin position="54"/>
        <end position="78"/>
    </location>
</feature>